<comment type="similarity">
    <text evidence="7">Belongs to the class-III pyridoxal-phosphate-dependent aminotransferase family. ArgD subfamily.</text>
</comment>
<evidence type="ECO:0000256" key="4">
    <source>
        <dbReference type="ARBA" id="ARBA00022679"/>
    </source>
</evidence>
<dbReference type="Pfam" id="PF00202">
    <property type="entry name" value="Aminotran_3"/>
    <property type="match status" value="1"/>
</dbReference>
<dbReference type="AlphaFoldDB" id="G4CPX1"/>
<comment type="miscellaneous">
    <text evidence="7">May also have succinyldiaminopimelate aminotransferase activity, thus carrying out the corresponding step in lysine biosynthesis.</text>
</comment>
<dbReference type="Gene3D" id="3.40.640.10">
    <property type="entry name" value="Type I PLP-dependent aspartate aminotransferase-like (Major domain)"/>
    <property type="match status" value="1"/>
</dbReference>
<sequence length="399" mass="42716">MQNYITPNFSFAPVIPERASGSRVWDTEGREYIDLAGGIAVNALGHCHPDLVEALTQQAQKMWHVSNIYTTRAAQELAQKLVEQTFAEKVFFCNSGAEANEAALKLARKYARDHFGAEKNEIIACANAFHGRTLFTVSVGGQPKYSQDFAPLPAGINHVPFNDVAALKAAISDKTCAVIIEPIQGESGVLPATAEYLQVARRLCDEHKACLIFDEVQTGMGRTGKLFAYEHSGVQPDIMTSAKALGCGFPIGAMLTTEKIASSFGPGSHGTTFGGNPLACAVGSRAFDIINMSKTLAHVNRQGEKLKQMLTELGEENGVFQTVRGEGLLIGCVLADDYAGKAGEINALALAHGLMILVAGPNVLRLAPSLLITDEEIEEGVAKLRSALQEWLQVCGKNG</sequence>
<dbReference type="InterPro" id="IPR049704">
    <property type="entry name" value="Aminotrans_3_PPA_site"/>
</dbReference>
<evidence type="ECO:0000313" key="8">
    <source>
        <dbReference type="EMBL" id="EGZ47286.1"/>
    </source>
</evidence>
<accession>G4CPX1</accession>
<dbReference type="PROSITE" id="PS00600">
    <property type="entry name" value="AA_TRANSFER_CLASS_3"/>
    <property type="match status" value="1"/>
</dbReference>
<evidence type="ECO:0000256" key="2">
    <source>
        <dbReference type="ARBA" id="ARBA00022571"/>
    </source>
</evidence>
<evidence type="ECO:0000256" key="6">
    <source>
        <dbReference type="ARBA" id="ARBA00049111"/>
    </source>
</evidence>
<gene>
    <name evidence="7 8" type="primary">argD</name>
    <name evidence="8" type="ORF">HMPREF9370_1131</name>
</gene>
<dbReference type="HAMAP" id="MF_01107">
    <property type="entry name" value="ArgD_aminotrans_3"/>
    <property type="match status" value="1"/>
</dbReference>
<dbReference type="InterPro" id="IPR017652">
    <property type="entry name" value="Ac/SucOrn_transaminase_bac"/>
</dbReference>
<comment type="subcellular location">
    <subcellularLocation>
        <location evidence="7">Cytoplasm</location>
    </subcellularLocation>
</comment>
<keyword evidence="7" id="KW-0028">Amino-acid biosynthesis</keyword>
<keyword evidence="7" id="KW-0963">Cytoplasm</keyword>
<feature type="binding site" evidence="7">
    <location>
        <position position="271"/>
    </location>
    <ligand>
        <name>N(2)-acetyl-L-ornithine</name>
        <dbReference type="ChEBI" id="CHEBI:57805"/>
    </ligand>
</feature>
<comment type="catalytic activity">
    <reaction evidence="6">
        <text>L-2,4-diaminobutanoate + 2-oxoglutarate = L-aspartate 4-semialdehyde + L-glutamate</text>
        <dbReference type="Rhea" id="RHEA:11160"/>
        <dbReference type="ChEBI" id="CHEBI:16810"/>
        <dbReference type="ChEBI" id="CHEBI:29985"/>
        <dbReference type="ChEBI" id="CHEBI:58761"/>
        <dbReference type="ChEBI" id="CHEBI:537519"/>
        <dbReference type="EC" id="2.6.1.76"/>
    </reaction>
</comment>
<dbReference type="STRING" id="1030841.HMPREF9370_1131"/>
<reference evidence="8 9" key="1">
    <citation type="submission" date="2011-06" db="EMBL/GenBank/DDBJ databases">
        <authorList>
            <person name="Muzny D."/>
            <person name="Qin X."/>
            <person name="Deng J."/>
            <person name="Jiang H."/>
            <person name="Liu Y."/>
            <person name="Qu J."/>
            <person name="Song X.-Z."/>
            <person name="Zhang L."/>
            <person name="Thornton R."/>
            <person name="Coyle M."/>
            <person name="Francisco L."/>
            <person name="Jackson L."/>
            <person name="Javaid M."/>
            <person name="Korchina V."/>
            <person name="Kovar C."/>
            <person name="Mata R."/>
            <person name="Mathew T."/>
            <person name="Ngo R."/>
            <person name="Nguyen L."/>
            <person name="Nguyen N."/>
            <person name="Okwuonu G."/>
            <person name="Ongeri F."/>
            <person name="Pham C."/>
            <person name="Simmons D."/>
            <person name="Wilczek-Boney K."/>
            <person name="Hale W."/>
            <person name="Jakkamsetti A."/>
            <person name="Pham P."/>
            <person name="Ruth R."/>
            <person name="San Lucas F."/>
            <person name="Warren J."/>
            <person name="Zhang J."/>
            <person name="Zhao Z."/>
            <person name="Zhou C."/>
            <person name="Zhu D."/>
            <person name="Lee S."/>
            <person name="Bess C."/>
            <person name="Blankenburg K."/>
            <person name="Forbes L."/>
            <person name="Fu Q."/>
            <person name="Gubbala S."/>
            <person name="Hirani K."/>
            <person name="Jayaseelan J.C."/>
            <person name="Lara F."/>
            <person name="Munidasa M."/>
            <person name="Palculict T."/>
            <person name="Patil S."/>
            <person name="Pu L.-L."/>
            <person name="Saada N."/>
            <person name="Tang L."/>
            <person name="Weissenberger G."/>
            <person name="Zhu Y."/>
            <person name="Hemphill L."/>
            <person name="Shang Y."/>
            <person name="Youmans B."/>
            <person name="Ayvaz T."/>
            <person name="Ross M."/>
            <person name="Santibanez J."/>
            <person name="Aqrawi P."/>
            <person name="Gross S."/>
            <person name="Joshi V."/>
            <person name="Fowler G."/>
            <person name="Nazareth L."/>
            <person name="Reid J."/>
            <person name="Worley K."/>
            <person name="Petrosino J."/>
            <person name="Highlander S."/>
            <person name="Gibbs R."/>
        </authorList>
    </citation>
    <scope>NUCLEOTIDE SEQUENCE [LARGE SCALE GENOMIC DNA]</scope>
    <source>
        <strain evidence="8 9">9715</strain>
    </source>
</reference>
<dbReference type="InterPro" id="IPR005814">
    <property type="entry name" value="Aminotrans_3"/>
</dbReference>
<dbReference type="EMBL" id="AGAZ01000041">
    <property type="protein sequence ID" value="EGZ47286.1"/>
    <property type="molecule type" value="Genomic_DNA"/>
</dbReference>
<feature type="modified residue" description="N6-(pyridoxal phosphate)lysine" evidence="7">
    <location>
        <position position="243"/>
    </location>
</feature>
<dbReference type="NCBIfam" id="NF003468">
    <property type="entry name" value="PRK05093.1"/>
    <property type="match status" value="1"/>
</dbReference>
<proteinExistence type="inferred from homology"/>
<dbReference type="PIRSF" id="PIRSF000521">
    <property type="entry name" value="Transaminase_4ab_Lys_Orn"/>
    <property type="match status" value="1"/>
</dbReference>
<dbReference type="Proteomes" id="UP000005336">
    <property type="component" value="Unassembled WGS sequence"/>
</dbReference>
<comment type="caution">
    <text evidence="8">The sequence shown here is derived from an EMBL/GenBank/DDBJ whole genome shotgun (WGS) entry which is preliminary data.</text>
</comment>
<feature type="binding site" evidence="7">
    <location>
        <begin position="96"/>
        <end position="97"/>
    </location>
    <ligand>
        <name>pyridoxal 5'-phosphate</name>
        <dbReference type="ChEBI" id="CHEBI:597326"/>
    </ligand>
</feature>
<evidence type="ECO:0000256" key="3">
    <source>
        <dbReference type="ARBA" id="ARBA00022576"/>
    </source>
</evidence>
<dbReference type="GO" id="GO:0045303">
    <property type="term" value="F:diaminobutyrate-2-oxoglutarate transaminase activity"/>
    <property type="evidence" value="ECO:0007669"/>
    <property type="project" value="UniProtKB-EC"/>
</dbReference>
<dbReference type="GO" id="GO:0006526">
    <property type="term" value="P:L-arginine biosynthetic process"/>
    <property type="evidence" value="ECO:0007669"/>
    <property type="project" value="UniProtKB-UniRule"/>
</dbReference>
<keyword evidence="9" id="KW-1185">Reference proteome</keyword>
<keyword evidence="2 7" id="KW-0055">Arginine biosynthesis</keyword>
<dbReference type="PATRIC" id="fig|1030841.3.peg.1109"/>
<dbReference type="FunFam" id="3.40.640.10:FF:000004">
    <property type="entry name" value="Acetylornithine aminotransferase"/>
    <property type="match status" value="1"/>
</dbReference>
<protein>
    <recommendedName>
        <fullName evidence="7">Acetylornithine aminotransferase</fullName>
        <shortName evidence="7">ACOAT</shortName>
        <ecNumber evidence="7">2.6.1.11</ecNumber>
    </recommendedName>
</protein>
<dbReference type="InterPro" id="IPR015422">
    <property type="entry name" value="PyrdxlP-dep_Trfase_small"/>
</dbReference>
<feature type="binding site" evidence="7">
    <location>
        <position position="129"/>
    </location>
    <ligand>
        <name>pyridoxal 5'-phosphate</name>
        <dbReference type="ChEBI" id="CHEBI:597326"/>
    </ligand>
</feature>
<dbReference type="NCBIfam" id="TIGR00707">
    <property type="entry name" value="argD"/>
    <property type="match status" value="1"/>
</dbReference>
<dbReference type="NCBIfam" id="TIGR03246">
    <property type="entry name" value="arg_catab_astC"/>
    <property type="match status" value="1"/>
</dbReference>
<evidence type="ECO:0000256" key="7">
    <source>
        <dbReference type="HAMAP-Rule" id="MF_01107"/>
    </source>
</evidence>
<dbReference type="UniPathway" id="UPA00068">
    <property type="reaction ID" value="UER00109"/>
</dbReference>
<evidence type="ECO:0000256" key="5">
    <source>
        <dbReference type="ARBA" id="ARBA00022898"/>
    </source>
</evidence>
<dbReference type="RefSeq" id="WP_009116272.1">
    <property type="nucleotide sequence ID" value="NZ_JH165159.1"/>
</dbReference>
<organism evidence="8 9">
    <name type="scientific">Neisseria wadsworthii 9715</name>
    <dbReference type="NCBI Taxonomy" id="1030841"/>
    <lineage>
        <taxon>Bacteria</taxon>
        <taxon>Pseudomonadati</taxon>
        <taxon>Pseudomonadota</taxon>
        <taxon>Betaproteobacteria</taxon>
        <taxon>Neisseriales</taxon>
        <taxon>Neisseriaceae</taxon>
        <taxon>Neisseria</taxon>
    </lineage>
</organism>
<comment type="catalytic activity">
    <reaction evidence="7">
        <text>N(2)-acetyl-L-ornithine + 2-oxoglutarate = N-acetyl-L-glutamate 5-semialdehyde + L-glutamate</text>
        <dbReference type="Rhea" id="RHEA:18049"/>
        <dbReference type="ChEBI" id="CHEBI:16810"/>
        <dbReference type="ChEBI" id="CHEBI:29123"/>
        <dbReference type="ChEBI" id="CHEBI:29985"/>
        <dbReference type="ChEBI" id="CHEBI:57805"/>
        <dbReference type="EC" id="2.6.1.11"/>
    </reaction>
</comment>
<feature type="binding site" evidence="7">
    <location>
        <begin position="214"/>
        <end position="217"/>
    </location>
    <ligand>
        <name>pyridoxal 5'-phosphate</name>
        <dbReference type="ChEBI" id="CHEBI:597326"/>
    </ligand>
</feature>
<keyword evidence="3 7" id="KW-0032">Aminotransferase</keyword>
<dbReference type="OrthoDB" id="3398487at2"/>
<dbReference type="HOGENOM" id="CLU_016922_10_1_4"/>
<dbReference type="NCBIfam" id="NF002874">
    <property type="entry name" value="PRK03244.1"/>
    <property type="match status" value="1"/>
</dbReference>
<feature type="binding site" evidence="7">
    <location>
        <position position="272"/>
    </location>
    <ligand>
        <name>pyridoxal 5'-phosphate</name>
        <dbReference type="ChEBI" id="CHEBI:597326"/>
    </ligand>
</feature>
<dbReference type="GO" id="GO:0030170">
    <property type="term" value="F:pyridoxal phosphate binding"/>
    <property type="evidence" value="ECO:0007669"/>
    <property type="project" value="InterPro"/>
</dbReference>
<evidence type="ECO:0000256" key="1">
    <source>
        <dbReference type="ARBA" id="ARBA00004946"/>
    </source>
</evidence>
<keyword evidence="5 7" id="KW-0663">Pyridoxal phosphate</keyword>
<comment type="cofactor">
    <cofactor evidence="7">
        <name>pyridoxal 5'-phosphate</name>
        <dbReference type="ChEBI" id="CHEBI:597326"/>
    </cofactor>
    <text evidence="7">Binds 1 pyridoxal phosphate per subunit.</text>
</comment>
<dbReference type="NCBIfam" id="NF002325">
    <property type="entry name" value="PRK01278.1"/>
    <property type="match status" value="1"/>
</dbReference>
<comment type="pathway">
    <text evidence="1">Amine and polyamine biosynthesis; ectoine biosynthesis; L-ectoine from L-aspartate 4-semialdehyde: step 1/3.</text>
</comment>
<evidence type="ECO:0000313" key="9">
    <source>
        <dbReference type="Proteomes" id="UP000005336"/>
    </source>
</evidence>
<dbReference type="InterPro" id="IPR004636">
    <property type="entry name" value="AcOrn/SuccOrn_fam"/>
</dbReference>
<name>G4CPX1_9NEIS</name>
<dbReference type="GO" id="GO:0003992">
    <property type="term" value="F:N2-acetyl-L-ornithine:2-oxoglutarate 5-aminotransferase activity"/>
    <property type="evidence" value="ECO:0007669"/>
    <property type="project" value="UniProtKB-UniRule"/>
</dbReference>
<dbReference type="InterPro" id="IPR050103">
    <property type="entry name" value="Class-III_PLP-dep_AT"/>
</dbReference>
<comment type="subunit">
    <text evidence="7">Homodimer.</text>
</comment>
<keyword evidence="4 7" id="KW-0808">Transferase</keyword>
<dbReference type="PANTHER" id="PTHR11986">
    <property type="entry name" value="AMINOTRANSFERASE CLASS III"/>
    <property type="match status" value="1"/>
</dbReference>
<feature type="binding site" evidence="7">
    <location>
        <position position="132"/>
    </location>
    <ligand>
        <name>N(2)-acetyl-L-ornithine</name>
        <dbReference type="ChEBI" id="CHEBI:57805"/>
    </ligand>
</feature>
<dbReference type="GO" id="GO:0042802">
    <property type="term" value="F:identical protein binding"/>
    <property type="evidence" value="ECO:0007669"/>
    <property type="project" value="TreeGrafter"/>
</dbReference>
<dbReference type="InterPro" id="IPR015424">
    <property type="entry name" value="PyrdxlP-dep_Trfase"/>
</dbReference>
<dbReference type="InterPro" id="IPR015421">
    <property type="entry name" value="PyrdxlP-dep_Trfase_major"/>
</dbReference>
<dbReference type="CDD" id="cd00610">
    <property type="entry name" value="OAT_like"/>
    <property type="match status" value="1"/>
</dbReference>
<dbReference type="GO" id="GO:0005737">
    <property type="term" value="C:cytoplasm"/>
    <property type="evidence" value="ECO:0007669"/>
    <property type="project" value="UniProtKB-SubCell"/>
</dbReference>
<dbReference type="EC" id="2.6.1.11" evidence="7"/>
<dbReference type="PANTHER" id="PTHR11986:SF113">
    <property type="entry name" value="SUCCINYLORNITHINE TRANSAMINASE"/>
    <property type="match status" value="1"/>
</dbReference>
<comment type="pathway">
    <text evidence="7">Amino-acid biosynthesis; L-arginine biosynthesis; N(2)-acetyl-L-ornithine from L-glutamate: step 4/4.</text>
</comment>
<dbReference type="SUPFAM" id="SSF53383">
    <property type="entry name" value="PLP-dependent transferases"/>
    <property type="match status" value="1"/>
</dbReference>
<dbReference type="Gene3D" id="3.90.1150.10">
    <property type="entry name" value="Aspartate Aminotransferase, domain 1"/>
    <property type="match status" value="1"/>
</dbReference>